<keyword evidence="3" id="KW-0808">Transferase</keyword>
<dbReference type="GO" id="GO:0030170">
    <property type="term" value="F:pyridoxal phosphate binding"/>
    <property type="evidence" value="ECO:0007669"/>
    <property type="project" value="InterPro"/>
</dbReference>
<accession>A0A938BS73</accession>
<dbReference type="Proteomes" id="UP000748308">
    <property type="component" value="Unassembled WGS sequence"/>
</dbReference>
<proteinExistence type="predicted"/>
<protein>
    <submittedName>
        <fullName evidence="6">Pyridoxal phosphate-dependent aminotransferase</fullName>
    </submittedName>
</protein>
<dbReference type="Gene3D" id="3.40.640.10">
    <property type="entry name" value="Type I PLP-dependent aspartate aminotransferase-like (Major domain)"/>
    <property type="match status" value="1"/>
</dbReference>
<dbReference type="Gene3D" id="3.90.1150.100">
    <property type="match status" value="1"/>
</dbReference>
<organism evidence="6 7">
    <name type="scientific">Eiseniibacteriota bacterium</name>
    <dbReference type="NCBI Taxonomy" id="2212470"/>
    <lineage>
        <taxon>Bacteria</taxon>
        <taxon>Candidatus Eiseniibacteriota</taxon>
    </lineage>
</organism>
<keyword evidence="2 6" id="KW-0032">Aminotransferase</keyword>
<reference evidence="6" key="1">
    <citation type="submission" date="2019-03" db="EMBL/GenBank/DDBJ databases">
        <title>Lake Tanganyika Metagenome-Assembled Genomes (MAGs).</title>
        <authorList>
            <person name="Tran P."/>
        </authorList>
    </citation>
    <scope>NUCLEOTIDE SEQUENCE</scope>
    <source>
        <strain evidence="6">M_DeepCast_400m_m2_100</strain>
    </source>
</reference>
<comment type="cofactor">
    <cofactor evidence="1">
        <name>pyridoxal 5'-phosphate</name>
        <dbReference type="ChEBI" id="CHEBI:597326"/>
    </cofactor>
</comment>
<evidence type="ECO:0000256" key="1">
    <source>
        <dbReference type="ARBA" id="ARBA00001933"/>
    </source>
</evidence>
<keyword evidence="4" id="KW-0663">Pyridoxal phosphate</keyword>
<dbReference type="Gene3D" id="6.10.120.10">
    <property type="entry name" value="Bacterial aspartate aminotransferase, helical domain"/>
    <property type="match status" value="1"/>
</dbReference>
<dbReference type="InterPro" id="IPR004839">
    <property type="entry name" value="Aminotransferase_I/II_large"/>
</dbReference>
<evidence type="ECO:0000313" key="6">
    <source>
        <dbReference type="EMBL" id="MBM3318511.1"/>
    </source>
</evidence>
<dbReference type="CDD" id="cd00609">
    <property type="entry name" value="AAT_like"/>
    <property type="match status" value="1"/>
</dbReference>
<dbReference type="Pfam" id="PF00155">
    <property type="entry name" value="Aminotran_1_2"/>
    <property type="match status" value="1"/>
</dbReference>
<evidence type="ECO:0000313" key="7">
    <source>
        <dbReference type="Proteomes" id="UP000748308"/>
    </source>
</evidence>
<dbReference type="AlphaFoldDB" id="A0A938BS73"/>
<evidence type="ECO:0000256" key="2">
    <source>
        <dbReference type="ARBA" id="ARBA00022576"/>
    </source>
</evidence>
<dbReference type="GO" id="GO:0008483">
    <property type="term" value="F:transaminase activity"/>
    <property type="evidence" value="ECO:0007669"/>
    <property type="project" value="UniProtKB-KW"/>
</dbReference>
<name>A0A938BS73_UNCEI</name>
<sequence length="457" mass="50102">MDAGAVPFDRSRIGRILDSTGFDPANLSIRETNRLVTLIEQELNVRFVRMEFGVPNLPYDPIGVETAGRIEAERQASAQYPPFDGIPELKREASRFIANFLDLDIPPECCVPTVGSMQGGFIAQAIAGYRLPGRDTILYLHPTFPVSMRQTRFLGLGLDSIETADFRGPALLAEVERKLSGGRIGGLLYSSPNNPSWIALKEEELRGLGELCTRHDVLAIEDLAYLCMDFRQDYSIPGRPPFQPTIARYTDRYFVLISSSKIFSFAGARIGIAAFSPAFLKMSAPALVPRFGTANVGHAFVHGGVYCTTSGVPQSSQWGLVGLMRKANAGELDFVAATREYGRRAATLKAIFRRHGFRLVYDNDLGEPLADGFYFTFAYPGMSGQQLMLALLHYGLSAITLESTGSRRGEGLRACVSFVDAAQFPLVEERLACFRRDHPLPEEPAAARSARSGGGVQ</sequence>
<dbReference type="EMBL" id="VGIY01000382">
    <property type="protein sequence ID" value="MBM3318511.1"/>
    <property type="molecule type" value="Genomic_DNA"/>
</dbReference>
<evidence type="ECO:0000256" key="4">
    <source>
        <dbReference type="ARBA" id="ARBA00022898"/>
    </source>
</evidence>
<evidence type="ECO:0000256" key="3">
    <source>
        <dbReference type="ARBA" id="ARBA00022679"/>
    </source>
</evidence>
<dbReference type="InterPro" id="IPR050859">
    <property type="entry name" value="Class-I_PLP-dep_aminotransf"/>
</dbReference>
<dbReference type="PANTHER" id="PTHR42790:SF19">
    <property type="entry name" value="KYNURENINE_ALPHA-AMINOADIPATE AMINOTRANSFERASE, MITOCHONDRIAL"/>
    <property type="match status" value="1"/>
</dbReference>
<comment type="caution">
    <text evidence="6">The sequence shown here is derived from an EMBL/GenBank/DDBJ whole genome shotgun (WGS) entry which is preliminary data.</text>
</comment>
<dbReference type="SUPFAM" id="SSF53383">
    <property type="entry name" value="PLP-dependent transferases"/>
    <property type="match status" value="1"/>
</dbReference>
<dbReference type="InterPro" id="IPR015424">
    <property type="entry name" value="PyrdxlP-dep_Trfase"/>
</dbReference>
<dbReference type="PANTHER" id="PTHR42790">
    <property type="entry name" value="AMINOTRANSFERASE"/>
    <property type="match status" value="1"/>
</dbReference>
<gene>
    <name evidence="6" type="ORF">FJY75_11730</name>
</gene>
<dbReference type="GO" id="GO:1901605">
    <property type="term" value="P:alpha-amino acid metabolic process"/>
    <property type="evidence" value="ECO:0007669"/>
    <property type="project" value="TreeGrafter"/>
</dbReference>
<feature type="domain" description="Aminotransferase class I/classII large" evidence="5">
    <location>
        <begin position="71"/>
        <end position="280"/>
    </location>
</feature>
<evidence type="ECO:0000259" key="5">
    <source>
        <dbReference type="Pfam" id="PF00155"/>
    </source>
</evidence>
<dbReference type="InterPro" id="IPR015421">
    <property type="entry name" value="PyrdxlP-dep_Trfase_major"/>
</dbReference>